<protein>
    <submittedName>
        <fullName evidence="3">Uncharacterized protein</fullName>
    </submittedName>
</protein>
<keyword evidence="1" id="KW-0175">Coiled coil</keyword>
<evidence type="ECO:0000313" key="4">
    <source>
        <dbReference type="Proteomes" id="UP001470230"/>
    </source>
</evidence>
<feature type="coiled-coil region" evidence="1">
    <location>
        <begin position="734"/>
        <end position="775"/>
    </location>
</feature>
<reference evidence="3 4" key="1">
    <citation type="submission" date="2024-04" db="EMBL/GenBank/DDBJ databases">
        <title>Tritrichomonas musculus Genome.</title>
        <authorList>
            <person name="Alves-Ferreira E."/>
            <person name="Grigg M."/>
            <person name="Lorenzi H."/>
            <person name="Galac M."/>
        </authorList>
    </citation>
    <scope>NUCLEOTIDE SEQUENCE [LARGE SCALE GENOMIC DNA]</scope>
    <source>
        <strain evidence="3 4">EAF2021</strain>
    </source>
</reference>
<accession>A0ABR2JZS2</accession>
<comment type="caution">
    <text evidence="3">The sequence shown here is derived from an EMBL/GenBank/DDBJ whole genome shotgun (WGS) entry which is preliminary data.</text>
</comment>
<evidence type="ECO:0000256" key="2">
    <source>
        <dbReference type="SAM" id="MobiDB-lite"/>
    </source>
</evidence>
<feature type="coiled-coil region" evidence="1">
    <location>
        <begin position="587"/>
        <end position="628"/>
    </location>
</feature>
<feature type="compositionally biased region" description="Low complexity" evidence="2">
    <location>
        <begin position="27"/>
        <end position="39"/>
    </location>
</feature>
<proteinExistence type="predicted"/>
<evidence type="ECO:0000313" key="3">
    <source>
        <dbReference type="EMBL" id="KAK8883355.1"/>
    </source>
</evidence>
<sequence>MSKNSPTVNSIQIYTTKKQTQLRKRSGSQSSMNQISSTSRITVQSPNYSKALPSLPYSESNQPFSLKQNFKSLIDSISDFLSSTNSNFSYYDSLSSKIPEVDIFFSNFITLLQKQNTSLIQNRIVVSQFSGNSLFGNSVTELVACLRSLMGLLNEISENRNGDDIRQSISQQFDIISENLSIIFNSNINSSKSIITKPKPSSISKLNSSNGISYAQAGGNYSNQNTTLSSIHNPLIKRLKLMEKQANSIRNLILEQKNALNHHEILNDLRLFSRDMNTSFSNEFSNSSLSLSNKEKIRYSTITACNDIIQGVKNLILRDTKLSQIFNKYEIFQKNFNLVLDQFGIQPLIIERKFFSDQSNLHKSASLTDFFCSPRISPSMTLKNIIEASKPYITNNVNNLIQGNKNNDKDKPQHNDELIQFIDTFFSVISIKAEDLLQNDFNLSSQIGDFQLKNAQMASKSRQMEATISELQEKLALQSPTPIDDEGITSEEYMKCLRHVAKRIRAYLDDKTTDFLSYNMPQMMIFVEKLSEELSSRTCPRCLEHENSELKVKEILRPILNSISLSDIYEIKSTEMSISNSDLLPMAIRAQACFDQLQNENKNHQENLENLTNELILLKSSVRKIAKEFDDINVTSASVLALSPETKPSSKAQKNTQNVKIKTNNNNIDNCEDDSESKSEEEETVVDSIITHIKKLKNQVIGNQSKNSPNEISREEIEKDISLRFSRLFQLDSKKKLNQQFEIVKKNLDTQKKLYNDAQQTLREVEIALKKKMNEEGKQQEHGTTVCESVRNLLKKFDTFESPFQILAKSLEKHEQILLSNLLAVESTLSGVLKRDPPENLDETKIDQIMSSVIQLSDDVADWSEKILRDERKKKPDSIKARAMIEILYAKLRKFLNLESENGQTDDMSTNLETSVLVSSISEYVDNLINMCSNEEESFSKNFKKFDRPNMNLNFNISSNDKEPMMIRADAINNIFSSILIYISESARKDPLKLMPEIAFKFAILQESIDSLNPFADVLNEIFKSFDCKLKSFTPGSESFAFIRQQVFQLHNLLNAVGPSRIHSLVFLVLSKFVSLMSSFLSAISSMSYEEEEIIKKKINDNKLNNDNDSSSSRYDDINNANINIEIQNGQT</sequence>
<keyword evidence="4" id="KW-1185">Reference proteome</keyword>
<gene>
    <name evidence="3" type="ORF">M9Y10_046005</name>
</gene>
<feature type="region of interest" description="Disordered" evidence="2">
    <location>
        <begin position="19"/>
        <end position="41"/>
    </location>
</feature>
<dbReference type="Proteomes" id="UP001470230">
    <property type="component" value="Unassembled WGS sequence"/>
</dbReference>
<organism evidence="3 4">
    <name type="scientific">Tritrichomonas musculus</name>
    <dbReference type="NCBI Taxonomy" id="1915356"/>
    <lineage>
        <taxon>Eukaryota</taxon>
        <taxon>Metamonada</taxon>
        <taxon>Parabasalia</taxon>
        <taxon>Tritrichomonadida</taxon>
        <taxon>Tritrichomonadidae</taxon>
        <taxon>Tritrichomonas</taxon>
    </lineage>
</organism>
<evidence type="ECO:0000256" key="1">
    <source>
        <dbReference type="SAM" id="Coils"/>
    </source>
</evidence>
<dbReference type="EMBL" id="JAPFFF010000009">
    <property type="protein sequence ID" value="KAK8883355.1"/>
    <property type="molecule type" value="Genomic_DNA"/>
</dbReference>
<name>A0ABR2JZS2_9EUKA</name>